<keyword evidence="1" id="KW-0732">Signal</keyword>
<dbReference type="RefSeq" id="WP_093362899.1">
    <property type="nucleotide sequence ID" value="NZ_FOLG01000023.1"/>
</dbReference>
<dbReference type="Proteomes" id="UP000198728">
    <property type="component" value="Unassembled WGS sequence"/>
</dbReference>
<evidence type="ECO:0000256" key="1">
    <source>
        <dbReference type="SAM" id="SignalP"/>
    </source>
</evidence>
<protein>
    <submittedName>
        <fullName evidence="2">Uncharacterized protein</fullName>
    </submittedName>
</protein>
<organism evidence="2 3">
    <name type="scientific">Tropicimonas isoalkanivorans</name>
    <dbReference type="NCBI Taxonomy" id="441112"/>
    <lineage>
        <taxon>Bacteria</taxon>
        <taxon>Pseudomonadati</taxon>
        <taxon>Pseudomonadota</taxon>
        <taxon>Alphaproteobacteria</taxon>
        <taxon>Rhodobacterales</taxon>
        <taxon>Roseobacteraceae</taxon>
        <taxon>Tropicimonas</taxon>
    </lineage>
</organism>
<gene>
    <name evidence="2" type="ORF">SAMN04488094_12339</name>
</gene>
<proteinExistence type="predicted"/>
<dbReference type="EMBL" id="FOLG01000023">
    <property type="protein sequence ID" value="SFD25273.1"/>
    <property type="molecule type" value="Genomic_DNA"/>
</dbReference>
<name>A0A1I1R152_9RHOB</name>
<feature type="chain" id="PRO_5011577699" evidence="1">
    <location>
        <begin position="23"/>
        <end position="139"/>
    </location>
</feature>
<evidence type="ECO:0000313" key="3">
    <source>
        <dbReference type="Proteomes" id="UP000198728"/>
    </source>
</evidence>
<sequence length="139" mass="15266">MQIRSIQRVVILLSLIASSVAADTIPDFDEDGPFREGEGFGNPATCDTIGDWIDRVPEYDGRISMTITGEIVESHWDGALAYLIMCEPEEVQVMCITYSPAEVNGETIMFAGGYNRSGERQVVLDPCLVFPNEASSDLK</sequence>
<feature type="signal peptide" evidence="1">
    <location>
        <begin position="1"/>
        <end position="22"/>
    </location>
</feature>
<evidence type="ECO:0000313" key="2">
    <source>
        <dbReference type="EMBL" id="SFD25273.1"/>
    </source>
</evidence>
<reference evidence="2 3" key="1">
    <citation type="submission" date="2016-10" db="EMBL/GenBank/DDBJ databases">
        <authorList>
            <person name="de Groot N.N."/>
        </authorList>
    </citation>
    <scope>NUCLEOTIDE SEQUENCE [LARGE SCALE GENOMIC DNA]</scope>
    <source>
        <strain evidence="2 3">DSM 19548</strain>
    </source>
</reference>
<dbReference type="AlphaFoldDB" id="A0A1I1R152"/>
<keyword evidence="3" id="KW-1185">Reference proteome</keyword>
<accession>A0A1I1R152</accession>
<dbReference type="OrthoDB" id="8020870at2"/>